<dbReference type="SUPFAM" id="SSF53822">
    <property type="entry name" value="Periplasmic binding protein-like I"/>
    <property type="match status" value="1"/>
</dbReference>
<dbReference type="Proteomes" id="UP000773462">
    <property type="component" value="Unassembled WGS sequence"/>
</dbReference>
<dbReference type="CDD" id="cd01392">
    <property type="entry name" value="HTH_LacI"/>
    <property type="match status" value="1"/>
</dbReference>
<dbReference type="PROSITE" id="PS50932">
    <property type="entry name" value="HTH_LACI_2"/>
    <property type="match status" value="1"/>
</dbReference>
<organism evidence="5 6">
    <name type="scientific">Paenibacillus silagei</name>
    <dbReference type="NCBI Taxonomy" id="1670801"/>
    <lineage>
        <taxon>Bacteria</taxon>
        <taxon>Bacillati</taxon>
        <taxon>Bacillota</taxon>
        <taxon>Bacilli</taxon>
        <taxon>Bacillales</taxon>
        <taxon>Paenibacillaceae</taxon>
        <taxon>Paenibacillus</taxon>
    </lineage>
</organism>
<dbReference type="InterPro" id="IPR010982">
    <property type="entry name" value="Lambda_DNA-bd_dom_sf"/>
</dbReference>
<dbReference type="EMBL" id="JAGGLV010000013">
    <property type="protein sequence ID" value="MBP2113683.1"/>
    <property type="molecule type" value="Genomic_DNA"/>
</dbReference>
<dbReference type="Pfam" id="PF00356">
    <property type="entry name" value="LacI"/>
    <property type="match status" value="1"/>
</dbReference>
<protein>
    <submittedName>
        <fullName evidence="5">DNA-binding LacI/PurR family transcriptional regulator</fullName>
    </submittedName>
</protein>
<gene>
    <name evidence="5" type="ORF">J2Z70_003844</name>
</gene>
<dbReference type="PANTHER" id="PTHR30146">
    <property type="entry name" value="LACI-RELATED TRANSCRIPTIONAL REPRESSOR"/>
    <property type="match status" value="1"/>
</dbReference>
<feature type="domain" description="HTH lacI-type" evidence="4">
    <location>
        <begin position="3"/>
        <end position="57"/>
    </location>
</feature>
<keyword evidence="3" id="KW-0804">Transcription</keyword>
<dbReference type="InterPro" id="IPR000843">
    <property type="entry name" value="HTH_LacI"/>
</dbReference>
<dbReference type="Gene3D" id="3.40.50.2300">
    <property type="match status" value="2"/>
</dbReference>
<evidence type="ECO:0000256" key="1">
    <source>
        <dbReference type="ARBA" id="ARBA00023015"/>
    </source>
</evidence>
<dbReference type="PANTHER" id="PTHR30146:SF109">
    <property type="entry name" value="HTH-TYPE TRANSCRIPTIONAL REGULATOR GALS"/>
    <property type="match status" value="1"/>
</dbReference>
<dbReference type="SUPFAM" id="SSF47413">
    <property type="entry name" value="lambda repressor-like DNA-binding domains"/>
    <property type="match status" value="1"/>
</dbReference>
<keyword evidence="2 5" id="KW-0238">DNA-binding</keyword>
<comment type="caution">
    <text evidence="5">The sequence shown here is derived from an EMBL/GenBank/DDBJ whole genome shotgun (WGS) entry which is preliminary data.</text>
</comment>
<evidence type="ECO:0000256" key="3">
    <source>
        <dbReference type="ARBA" id="ARBA00023163"/>
    </source>
</evidence>
<keyword evidence="1" id="KW-0805">Transcription regulation</keyword>
<dbReference type="SMART" id="SM00354">
    <property type="entry name" value="HTH_LACI"/>
    <property type="match status" value="1"/>
</dbReference>
<sequence length="342" mass="37094">MKVTIKDIAQAAGVAKSTVSKVMNDSPKISEETKARVRDIIKQMNYTPSSIATGLARQSSNTIAILIDMSKESEFLNQFFYNIIGGVESIIGPLKYELTIANIQHDHAEGHFLQRLVLNKRVDGIIANTSVLTPELCAELNRLEFPYISIGEINAPGIWVDCDNELGGFMLTRHLLDQGYPSVAFIGGEKDEPLFLRRAAGYQRALSEAGMAVQSGWIINGRAVEEDGYQAAKQLLQSANPPGSIVCMSNFSAYGVLQAARELNISIPAQLGIATFDEYPLSPYTTPPLTSLDMDTFQLGASAGRLLMDKLDNKEAAVSGQLLEPELIPRLSSKRSGGAAAE</sequence>
<dbReference type="GO" id="GO:0003677">
    <property type="term" value="F:DNA binding"/>
    <property type="evidence" value="ECO:0007669"/>
    <property type="project" value="UniProtKB-KW"/>
</dbReference>
<keyword evidence="6" id="KW-1185">Reference proteome</keyword>
<dbReference type="InterPro" id="IPR046335">
    <property type="entry name" value="LacI/GalR-like_sensor"/>
</dbReference>
<evidence type="ECO:0000256" key="2">
    <source>
        <dbReference type="ARBA" id="ARBA00023125"/>
    </source>
</evidence>
<dbReference type="PRINTS" id="PR00036">
    <property type="entry name" value="HTHLACI"/>
</dbReference>
<dbReference type="CDD" id="cd06267">
    <property type="entry name" value="PBP1_LacI_sugar_binding-like"/>
    <property type="match status" value="1"/>
</dbReference>
<proteinExistence type="predicted"/>
<evidence type="ECO:0000259" key="4">
    <source>
        <dbReference type="PROSITE" id="PS50932"/>
    </source>
</evidence>
<dbReference type="Pfam" id="PF13377">
    <property type="entry name" value="Peripla_BP_3"/>
    <property type="match status" value="1"/>
</dbReference>
<accession>A0ABS4NUD9</accession>
<reference evidence="5 6" key="1">
    <citation type="submission" date="2021-03" db="EMBL/GenBank/DDBJ databases">
        <title>Genomic Encyclopedia of Type Strains, Phase IV (KMG-IV): sequencing the most valuable type-strain genomes for metagenomic binning, comparative biology and taxonomic classification.</title>
        <authorList>
            <person name="Goeker M."/>
        </authorList>
    </citation>
    <scope>NUCLEOTIDE SEQUENCE [LARGE SCALE GENOMIC DNA]</scope>
    <source>
        <strain evidence="5 6">DSM 101953</strain>
    </source>
</reference>
<dbReference type="InterPro" id="IPR028082">
    <property type="entry name" value="Peripla_BP_I"/>
</dbReference>
<dbReference type="Gene3D" id="1.10.260.40">
    <property type="entry name" value="lambda repressor-like DNA-binding domains"/>
    <property type="match status" value="1"/>
</dbReference>
<evidence type="ECO:0000313" key="6">
    <source>
        <dbReference type="Proteomes" id="UP000773462"/>
    </source>
</evidence>
<dbReference type="RefSeq" id="WP_209875862.1">
    <property type="nucleotide sequence ID" value="NZ_JAGGLV010000013.1"/>
</dbReference>
<name>A0ABS4NUD9_9BACL</name>
<evidence type="ECO:0000313" key="5">
    <source>
        <dbReference type="EMBL" id="MBP2113683.1"/>
    </source>
</evidence>